<dbReference type="PROSITE" id="PS50071">
    <property type="entry name" value="HOMEOBOX_2"/>
    <property type="match status" value="1"/>
</dbReference>
<keyword evidence="5" id="KW-0804">Transcription</keyword>
<evidence type="ECO:0000256" key="3">
    <source>
        <dbReference type="ARBA" id="ARBA00023125"/>
    </source>
</evidence>
<evidence type="ECO:0000256" key="4">
    <source>
        <dbReference type="ARBA" id="ARBA00023155"/>
    </source>
</evidence>
<sequence length="216" mass="25112">MKRQKALSVSTGRFDKRYDESTTAQDLDLCYSVSSHGEKKLKCARLNMEQVGALEKSFELEKRVEPEKKMRLARALGLHPRQIAIWFQNRRARCKTKQVEKDFGILNQDYEAFKALYLNLQEENNKLHAEIQSLSTMFENENPIETGGEAENIKDTSEGVCRSILDSQHEDLKSSMEEILMDHKVLAKLEDNLVEGEEPCYFNTDEKSHFPWDHWP</sequence>
<evidence type="ECO:0000256" key="1">
    <source>
        <dbReference type="ARBA" id="ARBA00004123"/>
    </source>
</evidence>
<dbReference type="InterPro" id="IPR000047">
    <property type="entry name" value="HTH_motif"/>
</dbReference>
<keyword evidence="2" id="KW-0805">Transcription regulation</keyword>
<dbReference type="GO" id="GO:0043565">
    <property type="term" value="F:sequence-specific DNA binding"/>
    <property type="evidence" value="ECO:0007669"/>
    <property type="project" value="InterPro"/>
</dbReference>
<evidence type="ECO:0000256" key="10">
    <source>
        <dbReference type="SAM" id="Coils"/>
    </source>
</evidence>
<gene>
    <name evidence="12" type="ORF">KI387_039072</name>
</gene>
<feature type="domain" description="Homeobox" evidence="11">
    <location>
        <begin position="37"/>
        <end position="97"/>
    </location>
</feature>
<evidence type="ECO:0000313" key="13">
    <source>
        <dbReference type="Proteomes" id="UP000824469"/>
    </source>
</evidence>
<dbReference type="CDD" id="cd00086">
    <property type="entry name" value="homeodomain"/>
    <property type="match status" value="1"/>
</dbReference>
<dbReference type="PANTHER" id="PTHR24326">
    <property type="entry name" value="HOMEOBOX-LEUCINE ZIPPER PROTEIN"/>
    <property type="match status" value="1"/>
</dbReference>
<dbReference type="PRINTS" id="PR00031">
    <property type="entry name" value="HTHREPRESSR"/>
</dbReference>
<organism evidence="12 13">
    <name type="scientific">Taxus chinensis</name>
    <name type="common">Chinese yew</name>
    <name type="synonym">Taxus wallichiana var. chinensis</name>
    <dbReference type="NCBI Taxonomy" id="29808"/>
    <lineage>
        <taxon>Eukaryota</taxon>
        <taxon>Viridiplantae</taxon>
        <taxon>Streptophyta</taxon>
        <taxon>Embryophyta</taxon>
        <taxon>Tracheophyta</taxon>
        <taxon>Spermatophyta</taxon>
        <taxon>Pinopsida</taxon>
        <taxon>Pinidae</taxon>
        <taxon>Conifers II</taxon>
        <taxon>Cupressales</taxon>
        <taxon>Taxaceae</taxon>
        <taxon>Taxus</taxon>
    </lineage>
</organism>
<feature type="DNA-binding region" description="Homeobox" evidence="8">
    <location>
        <begin position="39"/>
        <end position="98"/>
    </location>
</feature>
<proteinExistence type="inferred from homology"/>
<comment type="subcellular location">
    <subcellularLocation>
        <location evidence="1 8 9">Nucleus</location>
    </subcellularLocation>
</comment>
<dbReference type="InterPro" id="IPR009057">
    <property type="entry name" value="Homeodomain-like_sf"/>
</dbReference>
<evidence type="ECO:0000256" key="7">
    <source>
        <dbReference type="ARBA" id="ARBA00025748"/>
    </source>
</evidence>
<dbReference type="InterPro" id="IPR045224">
    <property type="entry name" value="HDZip_class_I_plant"/>
</dbReference>
<dbReference type="Pfam" id="PF02183">
    <property type="entry name" value="HALZ"/>
    <property type="match status" value="1"/>
</dbReference>
<keyword evidence="13" id="KW-1185">Reference proteome</keyword>
<dbReference type="AlphaFoldDB" id="A0AA38CF42"/>
<evidence type="ECO:0000256" key="8">
    <source>
        <dbReference type="PROSITE-ProRule" id="PRU00108"/>
    </source>
</evidence>
<keyword evidence="6 8" id="KW-0539">Nucleus</keyword>
<dbReference type="EMBL" id="JAHRHJ020000011">
    <property type="protein sequence ID" value="KAH9295484.1"/>
    <property type="molecule type" value="Genomic_DNA"/>
</dbReference>
<evidence type="ECO:0000256" key="9">
    <source>
        <dbReference type="RuleBase" id="RU000682"/>
    </source>
</evidence>
<name>A0AA38CF42_TAXCH</name>
<evidence type="ECO:0000259" key="11">
    <source>
        <dbReference type="PROSITE" id="PS50071"/>
    </source>
</evidence>
<dbReference type="InterPro" id="IPR001356">
    <property type="entry name" value="HD"/>
</dbReference>
<feature type="coiled-coil region" evidence="10">
    <location>
        <begin position="110"/>
        <end position="137"/>
    </location>
</feature>
<dbReference type="PROSITE" id="PS00027">
    <property type="entry name" value="HOMEOBOX_1"/>
    <property type="match status" value="1"/>
</dbReference>
<comment type="similarity">
    <text evidence="7">Belongs to the HD-ZIP homeobox family. Class I subfamily.</text>
</comment>
<evidence type="ECO:0000256" key="6">
    <source>
        <dbReference type="ARBA" id="ARBA00023242"/>
    </source>
</evidence>
<protein>
    <recommendedName>
        <fullName evidence="11">Homeobox domain-containing protein</fullName>
    </recommendedName>
</protein>
<comment type="caution">
    <text evidence="12">The sequence shown here is derived from an EMBL/GenBank/DDBJ whole genome shotgun (WGS) entry which is preliminary data.</text>
</comment>
<dbReference type="PANTHER" id="PTHR24326:SF606">
    <property type="entry name" value="HOMEOBOX-LEUCINE ZIPPER PROTEIN ATHB-54"/>
    <property type="match status" value="1"/>
</dbReference>
<evidence type="ECO:0000256" key="2">
    <source>
        <dbReference type="ARBA" id="ARBA00023015"/>
    </source>
</evidence>
<accession>A0AA38CF42</accession>
<dbReference type="SMART" id="SM00389">
    <property type="entry name" value="HOX"/>
    <property type="match status" value="1"/>
</dbReference>
<dbReference type="GO" id="GO:0000981">
    <property type="term" value="F:DNA-binding transcription factor activity, RNA polymerase II-specific"/>
    <property type="evidence" value="ECO:0007669"/>
    <property type="project" value="InterPro"/>
</dbReference>
<keyword evidence="10" id="KW-0175">Coiled coil</keyword>
<dbReference type="SUPFAM" id="SSF46689">
    <property type="entry name" value="Homeodomain-like"/>
    <property type="match status" value="1"/>
</dbReference>
<keyword evidence="3 8" id="KW-0238">DNA-binding</keyword>
<dbReference type="InterPro" id="IPR003106">
    <property type="entry name" value="Leu_zip_homeo"/>
</dbReference>
<evidence type="ECO:0000313" key="12">
    <source>
        <dbReference type="EMBL" id="KAH9295484.1"/>
    </source>
</evidence>
<dbReference type="GO" id="GO:0045893">
    <property type="term" value="P:positive regulation of DNA-templated transcription"/>
    <property type="evidence" value="ECO:0007669"/>
    <property type="project" value="TreeGrafter"/>
</dbReference>
<reference evidence="12 13" key="1">
    <citation type="journal article" date="2021" name="Nat. Plants">
        <title>The Taxus genome provides insights into paclitaxel biosynthesis.</title>
        <authorList>
            <person name="Xiong X."/>
            <person name="Gou J."/>
            <person name="Liao Q."/>
            <person name="Li Y."/>
            <person name="Zhou Q."/>
            <person name="Bi G."/>
            <person name="Li C."/>
            <person name="Du R."/>
            <person name="Wang X."/>
            <person name="Sun T."/>
            <person name="Guo L."/>
            <person name="Liang H."/>
            <person name="Lu P."/>
            <person name="Wu Y."/>
            <person name="Zhang Z."/>
            <person name="Ro D.K."/>
            <person name="Shang Y."/>
            <person name="Huang S."/>
            <person name="Yan J."/>
        </authorList>
    </citation>
    <scope>NUCLEOTIDE SEQUENCE [LARGE SCALE GENOMIC DNA]</scope>
    <source>
        <strain evidence="12">Ta-2019</strain>
    </source>
</reference>
<keyword evidence="4 8" id="KW-0371">Homeobox</keyword>
<dbReference type="InterPro" id="IPR017970">
    <property type="entry name" value="Homeobox_CS"/>
</dbReference>
<dbReference type="GO" id="GO:0005634">
    <property type="term" value="C:nucleus"/>
    <property type="evidence" value="ECO:0007669"/>
    <property type="project" value="UniProtKB-SubCell"/>
</dbReference>
<evidence type="ECO:0000256" key="5">
    <source>
        <dbReference type="ARBA" id="ARBA00023163"/>
    </source>
</evidence>
<dbReference type="Proteomes" id="UP000824469">
    <property type="component" value="Unassembled WGS sequence"/>
</dbReference>
<dbReference type="Pfam" id="PF00046">
    <property type="entry name" value="Homeodomain"/>
    <property type="match status" value="1"/>
</dbReference>
<dbReference type="Gene3D" id="1.10.10.60">
    <property type="entry name" value="Homeodomain-like"/>
    <property type="match status" value="1"/>
</dbReference>